<dbReference type="Proteomes" id="UP001528912">
    <property type="component" value="Unassembled WGS sequence"/>
</dbReference>
<evidence type="ECO:0000256" key="1">
    <source>
        <dbReference type="ARBA" id="ARBA00022690"/>
    </source>
</evidence>
<evidence type="ECO:0000259" key="3">
    <source>
        <dbReference type="Pfam" id="PF09394"/>
    </source>
</evidence>
<dbReference type="InterPro" id="IPR036331">
    <property type="entry name" value="Chagasin-like_sf"/>
</dbReference>
<name>A0ABT6C897_9MICO</name>
<sequence>MHHVVESPEDGQRIPLAAGDSLEVRLRHPSGTGYRWTVTDLPPGVVVGGDDAQVEAGTSSAPGQARTSVVELVASSPGESVVRLALERPWEDTPLETVSLTLAVS</sequence>
<dbReference type="Gene3D" id="2.60.40.2020">
    <property type="match status" value="1"/>
</dbReference>
<evidence type="ECO:0000256" key="2">
    <source>
        <dbReference type="ARBA" id="ARBA00022704"/>
    </source>
</evidence>
<keyword evidence="1 4" id="KW-0646">Protease inhibitor</keyword>
<keyword evidence="5" id="KW-1185">Reference proteome</keyword>
<feature type="domain" description="Proteinase inhibitor I42 chagasin" evidence="3">
    <location>
        <begin position="17"/>
        <end position="101"/>
    </location>
</feature>
<dbReference type="InterPro" id="IPR018990">
    <property type="entry name" value="Prot_inh_I42_chagasin"/>
</dbReference>
<evidence type="ECO:0000313" key="5">
    <source>
        <dbReference type="Proteomes" id="UP001528912"/>
    </source>
</evidence>
<keyword evidence="2" id="KW-0789">Thiol protease inhibitor</keyword>
<organism evidence="4 5">
    <name type="scientific">Luteipulveratus flavus</name>
    <dbReference type="NCBI Taxonomy" id="3031728"/>
    <lineage>
        <taxon>Bacteria</taxon>
        <taxon>Bacillati</taxon>
        <taxon>Actinomycetota</taxon>
        <taxon>Actinomycetes</taxon>
        <taxon>Micrococcales</taxon>
        <taxon>Dermacoccaceae</taxon>
        <taxon>Luteipulveratus</taxon>
    </lineage>
</organism>
<dbReference type="SUPFAM" id="SSF141066">
    <property type="entry name" value="ICP-like"/>
    <property type="match status" value="1"/>
</dbReference>
<evidence type="ECO:0000313" key="4">
    <source>
        <dbReference type="EMBL" id="MDF8265158.1"/>
    </source>
</evidence>
<reference evidence="4 5" key="1">
    <citation type="submission" date="2023-03" db="EMBL/GenBank/DDBJ databases">
        <title>YIM 133296 draft genome.</title>
        <authorList>
            <person name="Xiong L."/>
        </authorList>
    </citation>
    <scope>NUCLEOTIDE SEQUENCE [LARGE SCALE GENOMIC DNA]</scope>
    <source>
        <strain evidence="4 5">YIM 133296</strain>
    </source>
</reference>
<dbReference type="GO" id="GO:0030414">
    <property type="term" value="F:peptidase inhibitor activity"/>
    <property type="evidence" value="ECO:0007669"/>
    <property type="project" value="UniProtKB-KW"/>
</dbReference>
<comment type="caution">
    <text evidence="4">The sequence shown here is derived from an EMBL/GenBank/DDBJ whole genome shotgun (WGS) entry which is preliminary data.</text>
</comment>
<dbReference type="RefSeq" id="WP_277192539.1">
    <property type="nucleotide sequence ID" value="NZ_JAROAV010000032.1"/>
</dbReference>
<gene>
    <name evidence="4" type="ORF">P4R38_12955</name>
</gene>
<dbReference type="EMBL" id="JAROAV010000032">
    <property type="protein sequence ID" value="MDF8265158.1"/>
    <property type="molecule type" value="Genomic_DNA"/>
</dbReference>
<protein>
    <submittedName>
        <fullName evidence="4">Protease inhibitor I42 family protein</fullName>
    </submittedName>
</protein>
<proteinExistence type="predicted"/>
<accession>A0ABT6C897</accession>
<dbReference type="Pfam" id="PF09394">
    <property type="entry name" value="Inhibitor_I42"/>
    <property type="match status" value="1"/>
</dbReference>